<evidence type="ECO:0008006" key="4">
    <source>
        <dbReference type="Google" id="ProtNLM"/>
    </source>
</evidence>
<evidence type="ECO:0000313" key="3">
    <source>
        <dbReference type="Proteomes" id="UP000547973"/>
    </source>
</evidence>
<dbReference type="Proteomes" id="UP000547973">
    <property type="component" value="Unassembled WGS sequence"/>
</dbReference>
<dbReference type="RefSeq" id="WP_062074154.1">
    <property type="nucleotide sequence ID" value="NZ_BBRC01000002.1"/>
</dbReference>
<evidence type="ECO:0000313" key="2">
    <source>
        <dbReference type="EMBL" id="NYI42303.1"/>
    </source>
</evidence>
<sequence length="130" mass="14304">MTIDVSAEDEADSRPRLSARAWWAVSAGLAVLIALSSWWGWTVAHQPVRWQDVGFKIISPTQARVTYDVFLYSESPVTCHLRALNTRYDEVGVATQHIDPAAGKAQRLTVTLATTEEATTAVVHYCEASS</sequence>
<dbReference type="InterPro" id="IPR025443">
    <property type="entry name" value="DUF4307"/>
</dbReference>
<proteinExistence type="predicted"/>
<dbReference type="AlphaFoldDB" id="A0A7Y9ZCY8"/>
<feature type="transmembrane region" description="Helical" evidence="1">
    <location>
        <begin position="21"/>
        <end position="41"/>
    </location>
</feature>
<comment type="caution">
    <text evidence="2">The sequence shown here is derived from an EMBL/GenBank/DDBJ whole genome shotgun (WGS) entry which is preliminary data.</text>
</comment>
<dbReference type="OrthoDB" id="5149291at2"/>
<name>A0A7Y9ZCY8_9MICO</name>
<reference evidence="2 3" key="1">
    <citation type="submission" date="2020-07" db="EMBL/GenBank/DDBJ databases">
        <title>Sequencing the genomes of 1000 actinobacteria strains.</title>
        <authorList>
            <person name="Klenk H.-P."/>
        </authorList>
    </citation>
    <scope>NUCLEOTIDE SEQUENCE [LARGE SCALE GENOMIC DNA]</scope>
    <source>
        <strain evidence="2 3">DSM 19970</strain>
    </source>
</reference>
<keyword evidence="1" id="KW-0472">Membrane</keyword>
<keyword evidence="1" id="KW-1133">Transmembrane helix</keyword>
<organism evidence="2 3">
    <name type="scientific">Demequina lutea</name>
    <dbReference type="NCBI Taxonomy" id="431489"/>
    <lineage>
        <taxon>Bacteria</taxon>
        <taxon>Bacillati</taxon>
        <taxon>Actinomycetota</taxon>
        <taxon>Actinomycetes</taxon>
        <taxon>Micrococcales</taxon>
        <taxon>Demequinaceae</taxon>
        <taxon>Demequina</taxon>
    </lineage>
</organism>
<evidence type="ECO:0000256" key="1">
    <source>
        <dbReference type="SAM" id="Phobius"/>
    </source>
</evidence>
<dbReference type="EMBL" id="JACBZO010000001">
    <property type="protein sequence ID" value="NYI42303.1"/>
    <property type="molecule type" value="Genomic_DNA"/>
</dbReference>
<keyword evidence="1" id="KW-0812">Transmembrane</keyword>
<gene>
    <name evidence="2" type="ORF">BKA03_002422</name>
</gene>
<accession>A0A7Y9ZCY8</accession>
<dbReference type="Pfam" id="PF14155">
    <property type="entry name" value="DUF4307"/>
    <property type="match status" value="1"/>
</dbReference>
<keyword evidence="3" id="KW-1185">Reference proteome</keyword>
<protein>
    <recommendedName>
        <fullName evidence="4">DUF4307 domain-containing protein</fullName>
    </recommendedName>
</protein>